<reference evidence="1" key="1">
    <citation type="submission" date="2021-06" db="EMBL/GenBank/DDBJ databases">
        <authorList>
            <person name="Kallberg Y."/>
            <person name="Tangrot J."/>
            <person name="Rosling A."/>
        </authorList>
    </citation>
    <scope>NUCLEOTIDE SEQUENCE</scope>
    <source>
        <strain evidence="1">87-6 pot B 2015</strain>
    </source>
</reference>
<dbReference type="Proteomes" id="UP000789375">
    <property type="component" value="Unassembled WGS sequence"/>
</dbReference>
<gene>
    <name evidence="1" type="ORF">FMOSSE_LOCUS10772</name>
</gene>
<sequence length="120" mass="13642">MKLIKGLKLIQPRATSGSLASYDNFESDELVRFRQIYCLKVKNTITGAEPFLGVMMYPKKIDVGLPDNIYSLLVNYYNAVYGEDLDFFLIFRHIQIGAEIFGFAIAPQFFKNGSIEIYPG</sequence>
<protein>
    <submittedName>
        <fullName evidence="1">15945_t:CDS:1</fullName>
    </submittedName>
</protein>
<evidence type="ECO:0000313" key="2">
    <source>
        <dbReference type="Proteomes" id="UP000789375"/>
    </source>
</evidence>
<dbReference type="EMBL" id="CAJVPP010003760">
    <property type="protein sequence ID" value="CAG8636632.1"/>
    <property type="molecule type" value="Genomic_DNA"/>
</dbReference>
<proteinExistence type="predicted"/>
<dbReference type="AlphaFoldDB" id="A0A9N9DI82"/>
<evidence type="ECO:0000313" key="1">
    <source>
        <dbReference type="EMBL" id="CAG8636632.1"/>
    </source>
</evidence>
<accession>A0A9N9DI82</accession>
<keyword evidence="2" id="KW-1185">Reference proteome</keyword>
<name>A0A9N9DI82_FUNMO</name>
<comment type="caution">
    <text evidence="1">The sequence shown here is derived from an EMBL/GenBank/DDBJ whole genome shotgun (WGS) entry which is preliminary data.</text>
</comment>
<organism evidence="1 2">
    <name type="scientific">Funneliformis mosseae</name>
    <name type="common">Endomycorrhizal fungus</name>
    <name type="synonym">Glomus mosseae</name>
    <dbReference type="NCBI Taxonomy" id="27381"/>
    <lineage>
        <taxon>Eukaryota</taxon>
        <taxon>Fungi</taxon>
        <taxon>Fungi incertae sedis</taxon>
        <taxon>Mucoromycota</taxon>
        <taxon>Glomeromycotina</taxon>
        <taxon>Glomeromycetes</taxon>
        <taxon>Glomerales</taxon>
        <taxon>Glomeraceae</taxon>
        <taxon>Funneliformis</taxon>
    </lineage>
</organism>